<protein>
    <submittedName>
        <fullName evidence="5">Dynein regulatory complex subunit 5</fullName>
    </submittedName>
</protein>
<dbReference type="GO" id="GO:0005856">
    <property type="term" value="C:cytoskeleton"/>
    <property type="evidence" value="ECO:0007669"/>
    <property type="project" value="UniProtKB-SubCell"/>
</dbReference>
<dbReference type="InterPro" id="IPR001611">
    <property type="entry name" value="Leu-rich_rpt"/>
</dbReference>
<evidence type="ECO:0000256" key="4">
    <source>
        <dbReference type="SAM" id="MobiDB-lite"/>
    </source>
</evidence>
<proteinExistence type="predicted"/>
<dbReference type="InterPro" id="IPR052410">
    <property type="entry name" value="DRC5"/>
</dbReference>
<dbReference type="Gene3D" id="3.80.10.10">
    <property type="entry name" value="Ribonuclease Inhibitor"/>
    <property type="match status" value="2"/>
</dbReference>
<dbReference type="WBParaSite" id="MCU_003175-RA">
    <property type="protein sequence ID" value="MCU_003175-RA"/>
    <property type="gene ID" value="MCU_003175"/>
</dbReference>
<accession>A0A5K3EUN2</accession>
<dbReference type="AlphaFoldDB" id="A0A5K3EUN2"/>
<evidence type="ECO:0000256" key="2">
    <source>
        <dbReference type="ARBA" id="ARBA00022490"/>
    </source>
</evidence>
<reference evidence="5" key="1">
    <citation type="submission" date="2019-11" db="UniProtKB">
        <authorList>
            <consortium name="WormBaseParasite"/>
        </authorList>
    </citation>
    <scope>IDENTIFICATION</scope>
</reference>
<dbReference type="PANTHER" id="PTHR24107:SF20">
    <property type="entry name" value="DYNEIN REGULATORY COMPLEX SUBUNIT 5"/>
    <property type="match status" value="1"/>
</dbReference>
<sequence length="529" mass="60410">MSQQIVLNMESDKNPSNITDTAVRSKSVLRGNSTFSFNIKKNSERFQRSDSIKDEFLPAHRRIIAEDKTYNRETVPSLIELVIKHIIENFSFNYSALPYLTDDQKRFVLDSIPTDIPLKVIAHTIRDELFWKRICLSRWPVVDVIKHDNSWKQAFFEKQLEQMIHEYVPGQTYCVWIEEALQFAAPYVRRIDIKEMLPPVKLKAKEVRPRSASSQADSDNEESEEVVETSPRIDHLDLGFVIAKLTQMTHLSVQYTIRNVGLDFEWEHFQFTRRDCISFSKAVKAHTSLSVLQLVNSRVDCEKCRVLVGHLLDHPSLKVLNLSHNLISDWGARALGKLINGRSKIECLDLLNNRITPEGGEALGHALSKNAKFLRKLNLRLNKLRDDGAIAIAKSLLRNTTLKELNLSTNDIRDPAILMFGQVLTHNSSLRKLDLSNNTIGAATGRKLQECIASNQALIHLDLRFTGIPQISEFTLHQTIEANDNRYRLERETGTGTEAVKLPGLISVAVNDVKQVFKKSRRRQSVFTH</sequence>
<evidence type="ECO:0000256" key="1">
    <source>
        <dbReference type="ARBA" id="ARBA00004245"/>
    </source>
</evidence>
<evidence type="ECO:0000313" key="5">
    <source>
        <dbReference type="WBParaSite" id="MCU_003175-RA"/>
    </source>
</evidence>
<dbReference type="SMART" id="SM00368">
    <property type="entry name" value="LRR_RI"/>
    <property type="match status" value="5"/>
</dbReference>
<organism evidence="5">
    <name type="scientific">Mesocestoides corti</name>
    <name type="common">Flatworm</name>
    <dbReference type="NCBI Taxonomy" id="53468"/>
    <lineage>
        <taxon>Eukaryota</taxon>
        <taxon>Metazoa</taxon>
        <taxon>Spiralia</taxon>
        <taxon>Lophotrochozoa</taxon>
        <taxon>Platyhelminthes</taxon>
        <taxon>Cestoda</taxon>
        <taxon>Eucestoda</taxon>
        <taxon>Cyclophyllidea</taxon>
        <taxon>Mesocestoididae</taxon>
        <taxon>Mesocestoides</taxon>
    </lineage>
</organism>
<keyword evidence="2" id="KW-0963">Cytoplasm</keyword>
<dbReference type="SUPFAM" id="SSF52047">
    <property type="entry name" value="RNI-like"/>
    <property type="match status" value="1"/>
</dbReference>
<dbReference type="PROSITE" id="PS51450">
    <property type="entry name" value="LRR"/>
    <property type="match status" value="1"/>
</dbReference>
<evidence type="ECO:0000256" key="3">
    <source>
        <dbReference type="ARBA" id="ARBA00023212"/>
    </source>
</evidence>
<dbReference type="Pfam" id="PF13516">
    <property type="entry name" value="LRR_6"/>
    <property type="match status" value="5"/>
</dbReference>
<feature type="compositionally biased region" description="Acidic residues" evidence="4">
    <location>
        <begin position="218"/>
        <end position="227"/>
    </location>
</feature>
<dbReference type="InterPro" id="IPR032675">
    <property type="entry name" value="LRR_dom_sf"/>
</dbReference>
<comment type="subcellular location">
    <subcellularLocation>
        <location evidence="1">Cytoplasm</location>
        <location evidence="1">Cytoskeleton</location>
    </subcellularLocation>
</comment>
<feature type="region of interest" description="Disordered" evidence="4">
    <location>
        <begin position="208"/>
        <end position="230"/>
    </location>
</feature>
<dbReference type="PANTHER" id="PTHR24107">
    <property type="entry name" value="YNEIN REGULATORY COMPLEX SUBUNIT 5"/>
    <property type="match status" value="1"/>
</dbReference>
<keyword evidence="3" id="KW-0206">Cytoskeleton</keyword>
<name>A0A5K3EUN2_MESCO</name>